<dbReference type="STRING" id="768706.Desor_4572"/>
<dbReference type="Gene3D" id="2.40.50.100">
    <property type="match status" value="2"/>
</dbReference>
<dbReference type="PRINTS" id="PR01490">
    <property type="entry name" value="RTXTOXIND"/>
</dbReference>
<evidence type="ECO:0000256" key="2">
    <source>
        <dbReference type="ARBA" id="ARBA00023054"/>
    </source>
</evidence>
<dbReference type="Gene3D" id="2.40.420.20">
    <property type="match status" value="1"/>
</dbReference>
<dbReference type="OrthoDB" id="11589at2"/>
<evidence type="ECO:0000259" key="6">
    <source>
        <dbReference type="Pfam" id="PF25989"/>
    </source>
</evidence>
<dbReference type="Pfam" id="PF25917">
    <property type="entry name" value="BSH_RND"/>
    <property type="match status" value="1"/>
</dbReference>
<keyword evidence="4" id="KW-0472">Membrane</keyword>
<keyword evidence="4" id="KW-0812">Transmembrane</keyword>
<evidence type="ECO:0000256" key="1">
    <source>
        <dbReference type="ARBA" id="ARBA00004196"/>
    </source>
</evidence>
<keyword evidence="2 3" id="KW-0175">Coiled coil</keyword>
<dbReference type="Gene3D" id="2.40.30.170">
    <property type="match status" value="1"/>
</dbReference>
<dbReference type="InterPro" id="IPR058625">
    <property type="entry name" value="MdtA-like_BSH"/>
</dbReference>
<dbReference type="KEGG" id="dor:Desor_4572"/>
<dbReference type="AlphaFoldDB" id="G7WC03"/>
<evidence type="ECO:0000256" key="4">
    <source>
        <dbReference type="SAM" id="Phobius"/>
    </source>
</evidence>
<gene>
    <name evidence="7" type="ordered locus">Desor_4572</name>
</gene>
<feature type="coiled-coil region" evidence="3">
    <location>
        <begin position="114"/>
        <end position="240"/>
    </location>
</feature>
<feature type="domain" description="Multidrug resistance protein MdtA-like barrel-sandwich hybrid" evidence="5">
    <location>
        <begin position="80"/>
        <end position="265"/>
    </location>
</feature>
<proteinExistence type="predicted"/>
<feature type="domain" description="YknX-like C-terminal permuted SH3-like" evidence="6">
    <location>
        <begin position="363"/>
        <end position="430"/>
    </location>
</feature>
<keyword evidence="8" id="KW-1185">Reference proteome</keyword>
<dbReference type="HOGENOM" id="CLU_018816_14_5_9"/>
<accession>G7WC03</accession>
<dbReference type="EMBL" id="CP003108">
    <property type="protein sequence ID" value="AET69977.1"/>
    <property type="molecule type" value="Genomic_DNA"/>
</dbReference>
<dbReference type="Proteomes" id="UP000006346">
    <property type="component" value="Chromosome"/>
</dbReference>
<dbReference type="InterPro" id="IPR058637">
    <property type="entry name" value="YknX-like_C"/>
</dbReference>
<dbReference type="Pfam" id="PF25989">
    <property type="entry name" value="YknX_C"/>
    <property type="match status" value="1"/>
</dbReference>
<dbReference type="RefSeq" id="WP_014186784.1">
    <property type="nucleotide sequence ID" value="NC_016584.1"/>
</dbReference>
<dbReference type="PATRIC" id="fig|768706.3.peg.4647"/>
<organism evidence="7 8">
    <name type="scientific">Desulfosporosinus orientis (strain ATCC 19365 / DSM 765 / NCIMB 8382 / VKM B-1628 / Singapore I)</name>
    <name type="common">Desulfotomaculum orientis</name>
    <dbReference type="NCBI Taxonomy" id="768706"/>
    <lineage>
        <taxon>Bacteria</taxon>
        <taxon>Bacillati</taxon>
        <taxon>Bacillota</taxon>
        <taxon>Clostridia</taxon>
        <taxon>Eubacteriales</taxon>
        <taxon>Desulfitobacteriaceae</taxon>
        <taxon>Desulfosporosinus</taxon>
    </lineage>
</organism>
<dbReference type="GO" id="GO:0030313">
    <property type="term" value="C:cell envelope"/>
    <property type="evidence" value="ECO:0007669"/>
    <property type="project" value="UniProtKB-SubCell"/>
</dbReference>
<dbReference type="eggNOG" id="COG0845">
    <property type="taxonomic scope" value="Bacteria"/>
</dbReference>
<protein>
    <submittedName>
        <fullName evidence="7">Multidrug resistance efflux pump</fullName>
    </submittedName>
</protein>
<dbReference type="PANTHER" id="PTHR32347:SF14">
    <property type="entry name" value="EFFLUX SYSTEM COMPONENT YKNX-RELATED"/>
    <property type="match status" value="1"/>
</dbReference>
<sequence length="433" mass="47940">MGIAKERIKLTPKLFRFPKVKKRKYLMFGTIILLVIISAVIIKSMPLTVNVITLQPKDFTKGFTEEGEVIAAQEWPIYNSVAGKLESLNVKNGDSVKKGQVLFEINTTDLNYQSEELKAQIQSLEGQRLQSSQQPYEAQIAQQKLLIQQAEKDVETEQSNAARMKALYDAGSISMVQYQDAQAAYERANNLLEQQKSGLDLIYEQHQVSQGTELYYENQKKALQTQIEQLEDEIAKAKIVAKQDGVIKDLVLKEGSLVPMGEQVMTIFSNQGYKLESYVLASDALDVKAGSPVQLIQSTSTGNKILAGRVDTLDVAAVEKVSPLGLKENRVKVTISLTEPSPQVVLGSTLDVEFTTVKASNQLMVPKTALFPYQEGYAVWIIQDGKAKIRPVIKGLENDSEVIIEEGLAKDDVILLDPNLQGLKEGKPVKAIL</sequence>
<dbReference type="PANTHER" id="PTHR32347">
    <property type="entry name" value="EFFLUX SYSTEM COMPONENT YKNX-RELATED"/>
    <property type="match status" value="1"/>
</dbReference>
<evidence type="ECO:0000259" key="5">
    <source>
        <dbReference type="Pfam" id="PF25917"/>
    </source>
</evidence>
<evidence type="ECO:0000313" key="7">
    <source>
        <dbReference type="EMBL" id="AET69977.1"/>
    </source>
</evidence>
<reference evidence="8" key="1">
    <citation type="submission" date="2011-11" db="EMBL/GenBank/DDBJ databases">
        <title>Complete sequence of Desulfosporosinus orientis DSM 765.</title>
        <authorList>
            <person name="Lucas S."/>
            <person name="Han J."/>
            <person name="Lapidus A."/>
            <person name="Cheng J.-F."/>
            <person name="Goodwin L."/>
            <person name="Pitluck S."/>
            <person name="Peters L."/>
            <person name="Ovchinnikova G."/>
            <person name="Teshima H."/>
            <person name="Detter J.C."/>
            <person name="Han C."/>
            <person name="Tapia R."/>
            <person name="Land M."/>
            <person name="Hauser L."/>
            <person name="Kyrpides N."/>
            <person name="Ivanova N."/>
            <person name="Pagani I."/>
            <person name="Pester M."/>
            <person name="Spring S."/>
            <person name="Ollivier B."/>
            <person name="Rattei T."/>
            <person name="Klenk H.-P."/>
            <person name="Wagner M."/>
            <person name="Loy A."/>
            <person name="Woyke T."/>
        </authorList>
    </citation>
    <scope>NUCLEOTIDE SEQUENCE [LARGE SCALE GENOMIC DNA]</scope>
    <source>
        <strain evidence="8">ATCC 19365 / DSM 765 / NCIMB 8382 / VKM B-1628</strain>
    </source>
</reference>
<dbReference type="SUPFAM" id="SSF111369">
    <property type="entry name" value="HlyD-like secretion proteins"/>
    <property type="match status" value="1"/>
</dbReference>
<dbReference type="Gene3D" id="1.10.287.470">
    <property type="entry name" value="Helix hairpin bin"/>
    <property type="match status" value="1"/>
</dbReference>
<comment type="subcellular location">
    <subcellularLocation>
        <location evidence="1">Cell envelope</location>
    </subcellularLocation>
</comment>
<evidence type="ECO:0000313" key="8">
    <source>
        <dbReference type="Proteomes" id="UP000006346"/>
    </source>
</evidence>
<keyword evidence="4" id="KW-1133">Transmembrane helix</keyword>
<evidence type="ECO:0000256" key="3">
    <source>
        <dbReference type="SAM" id="Coils"/>
    </source>
</evidence>
<dbReference type="InterPro" id="IPR050465">
    <property type="entry name" value="UPF0194_transport"/>
</dbReference>
<feature type="transmembrane region" description="Helical" evidence="4">
    <location>
        <begin position="25"/>
        <end position="42"/>
    </location>
</feature>
<reference evidence="7 8" key="2">
    <citation type="journal article" date="2012" name="J. Bacteriol.">
        <title>Complete genome sequences of Desulfosporosinus orientis DSM765T, Desulfosporosinus youngiae DSM17734T, Desulfosporosinus meridiei DSM13257T, and Desulfosporosinus acidiphilus DSM22704T.</title>
        <authorList>
            <person name="Pester M."/>
            <person name="Brambilla E."/>
            <person name="Alazard D."/>
            <person name="Rattei T."/>
            <person name="Weinmaier T."/>
            <person name="Han J."/>
            <person name="Lucas S."/>
            <person name="Lapidus A."/>
            <person name="Cheng J.F."/>
            <person name="Goodwin L."/>
            <person name="Pitluck S."/>
            <person name="Peters L."/>
            <person name="Ovchinnikova G."/>
            <person name="Teshima H."/>
            <person name="Detter J.C."/>
            <person name="Han C.S."/>
            <person name="Tapia R."/>
            <person name="Land M.L."/>
            <person name="Hauser L."/>
            <person name="Kyrpides N.C."/>
            <person name="Ivanova N.N."/>
            <person name="Pagani I."/>
            <person name="Huntmann M."/>
            <person name="Wei C.L."/>
            <person name="Davenport K.W."/>
            <person name="Daligault H."/>
            <person name="Chain P.S."/>
            <person name="Chen A."/>
            <person name="Mavromatis K."/>
            <person name="Markowitz V."/>
            <person name="Szeto E."/>
            <person name="Mikhailova N."/>
            <person name="Pati A."/>
            <person name="Wagner M."/>
            <person name="Woyke T."/>
            <person name="Ollivier B."/>
            <person name="Klenk H.P."/>
            <person name="Spring S."/>
            <person name="Loy A."/>
        </authorList>
    </citation>
    <scope>NUCLEOTIDE SEQUENCE [LARGE SCALE GENOMIC DNA]</scope>
    <source>
        <strain evidence="8">ATCC 19365 / DSM 765 / NCIMB 8382 / VKM B-1628</strain>
    </source>
</reference>
<name>G7WC03_DESOD</name>